<feature type="compositionally biased region" description="Basic and acidic residues" evidence="3">
    <location>
        <begin position="12"/>
        <end position="28"/>
    </location>
</feature>
<dbReference type="InterPro" id="IPR008978">
    <property type="entry name" value="HSP20-like_chaperone"/>
</dbReference>
<evidence type="ECO:0000313" key="5">
    <source>
        <dbReference type="EMBL" id="OGZ95046.1"/>
    </source>
</evidence>
<gene>
    <name evidence="5" type="ORF">A2633_02205</name>
</gene>
<comment type="similarity">
    <text evidence="1 2">Belongs to the small heat shock protein (HSP20) family.</text>
</comment>
<dbReference type="CDD" id="cd06464">
    <property type="entry name" value="ACD_sHsps-like"/>
    <property type="match status" value="1"/>
</dbReference>
<dbReference type="SUPFAM" id="SSF49764">
    <property type="entry name" value="HSP20-like chaperones"/>
    <property type="match status" value="1"/>
</dbReference>
<evidence type="ECO:0000256" key="3">
    <source>
        <dbReference type="SAM" id="MobiDB-lite"/>
    </source>
</evidence>
<evidence type="ECO:0000313" key="6">
    <source>
        <dbReference type="Proteomes" id="UP000177152"/>
    </source>
</evidence>
<dbReference type="AlphaFoldDB" id="A0A1G2K6J3"/>
<dbReference type="Proteomes" id="UP000177152">
    <property type="component" value="Unassembled WGS sequence"/>
</dbReference>
<reference evidence="5 6" key="1">
    <citation type="journal article" date="2016" name="Nat. Commun.">
        <title>Thousands of microbial genomes shed light on interconnected biogeochemical processes in an aquifer system.</title>
        <authorList>
            <person name="Anantharaman K."/>
            <person name="Brown C.T."/>
            <person name="Hug L.A."/>
            <person name="Sharon I."/>
            <person name="Castelle C.J."/>
            <person name="Probst A.J."/>
            <person name="Thomas B.C."/>
            <person name="Singh A."/>
            <person name="Wilkins M.J."/>
            <person name="Karaoz U."/>
            <person name="Brodie E.L."/>
            <person name="Williams K.H."/>
            <person name="Hubbard S.S."/>
            <person name="Banfield J.F."/>
        </authorList>
    </citation>
    <scope>NUCLEOTIDE SEQUENCE [LARGE SCALE GENOMIC DNA]</scope>
</reference>
<proteinExistence type="inferred from homology"/>
<accession>A0A1G2K6J3</accession>
<dbReference type="EMBL" id="MHQC01000019">
    <property type="protein sequence ID" value="OGZ95046.1"/>
    <property type="molecule type" value="Genomic_DNA"/>
</dbReference>
<organism evidence="5 6">
    <name type="scientific">Candidatus Sungbacteria bacterium RIFCSPHIGHO2_01_FULL_47_32</name>
    <dbReference type="NCBI Taxonomy" id="1802264"/>
    <lineage>
        <taxon>Bacteria</taxon>
        <taxon>Candidatus Sungiibacteriota</taxon>
    </lineage>
</organism>
<name>A0A1G2K6J3_9BACT</name>
<evidence type="ECO:0000259" key="4">
    <source>
        <dbReference type="PROSITE" id="PS01031"/>
    </source>
</evidence>
<dbReference type="InterPro" id="IPR031107">
    <property type="entry name" value="Small_HSP"/>
</dbReference>
<dbReference type="InterPro" id="IPR002068">
    <property type="entry name" value="A-crystallin/Hsp20_dom"/>
</dbReference>
<evidence type="ECO:0000256" key="2">
    <source>
        <dbReference type="RuleBase" id="RU003616"/>
    </source>
</evidence>
<protein>
    <recommendedName>
        <fullName evidence="4">SHSP domain-containing protein</fullName>
    </recommendedName>
</protein>
<feature type="region of interest" description="Disordered" evidence="3">
    <location>
        <begin position="12"/>
        <end position="37"/>
    </location>
</feature>
<sequence length="210" mass="23674">MDSFLEKLEKVQKDRAESNLQKAREEAKSTTPAGAVQNLKGATSLLSRLKLKKSDPTKVAKANEGTEAGKDATVTLDVSQLSVDMYRTSFAVVVYASVPGMESKDLDVEIEKEGDVITIRGKNQRPEHWLRGLTQGDEEKKFLLQECRWGSFFRQITLPDEVNVFEVDAKLYKGVLILWLPLRKISGRRNIKRKVEVADDDEKTPPQIAR</sequence>
<dbReference type="Pfam" id="PF00011">
    <property type="entry name" value="HSP20"/>
    <property type="match status" value="1"/>
</dbReference>
<evidence type="ECO:0000256" key="1">
    <source>
        <dbReference type="PROSITE-ProRule" id="PRU00285"/>
    </source>
</evidence>
<comment type="caution">
    <text evidence="5">The sequence shown here is derived from an EMBL/GenBank/DDBJ whole genome shotgun (WGS) entry which is preliminary data.</text>
</comment>
<dbReference type="PROSITE" id="PS01031">
    <property type="entry name" value="SHSP"/>
    <property type="match status" value="1"/>
</dbReference>
<dbReference type="Gene3D" id="2.60.40.790">
    <property type="match status" value="1"/>
</dbReference>
<dbReference type="PANTHER" id="PTHR11527">
    <property type="entry name" value="HEAT-SHOCK PROTEIN 20 FAMILY MEMBER"/>
    <property type="match status" value="1"/>
</dbReference>
<feature type="domain" description="SHSP" evidence="4">
    <location>
        <begin position="74"/>
        <end position="198"/>
    </location>
</feature>